<protein>
    <submittedName>
        <fullName evidence="1">Uncharacterized protein</fullName>
    </submittedName>
</protein>
<dbReference type="EMBL" id="CAIJDE010000028">
    <property type="protein sequence ID" value="CAC9972888.1"/>
    <property type="molecule type" value="Genomic_DNA"/>
</dbReference>
<evidence type="ECO:0000313" key="1">
    <source>
        <dbReference type="EMBL" id="CAC9972888.1"/>
    </source>
</evidence>
<name>A0A9N8P0D8_9FLAO</name>
<sequence>MKDKFLSILKSSRLDLTDLIVCADMGTELDKSVFDLCPKDFLRWAKIDLKGGNLMGHINSLTNSKRAIDCQIDSVFEALGIKSDNFNKEFADYVKLFDFEDDNIPIKLKIIHSINLAPSLIIFKTRSLRNKLEHLYQQPKEDEVKEAVDIADLFIRCVDGKTDMINSEFFITDGKNFGKSRWHVEKNLYFKFDTDLKNFSIKIKNTTSDDSNLEEVIIDSNDKEFIAILNLMFSINDDFDCEDAIVKLLQFAGHKIPSEQVNAQIG</sequence>
<keyword evidence="2" id="KW-1185">Reference proteome</keyword>
<evidence type="ECO:0000313" key="2">
    <source>
        <dbReference type="Proteomes" id="UP000533639"/>
    </source>
</evidence>
<dbReference type="Proteomes" id="UP000533639">
    <property type="component" value="Unassembled WGS sequence"/>
</dbReference>
<dbReference type="AlphaFoldDB" id="A0A9N8P0D8"/>
<accession>A0A9N8P0D8</accession>
<proteinExistence type="predicted"/>
<reference evidence="1 2" key="1">
    <citation type="submission" date="2020-06" db="EMBL/GenBank/DDBJ databases">
        <authorList>
            <person name="Criscuolo A."/>
        </authorList>
    </citation>
    <scope>NUCLEOTIDE SEQUENCE [LARGE SCALE GENOMIC DNA]</scope>
    <source>
        <strain evidence="1">PXU-55</strain>
    </source>
</reference>
<dbReference type="RefSeq" id="WP_180856484.1">
    <property type="nucleotide sequence ID" value="NZ_CAIJDE010000028.1"/>
</dbReference>
<comment type="caution">
    <text evidence="1">The sequence shown here is derived from an EMBL/GenBank/DDBJ whole genome shotgun (WGS) entry which is preliminary data.</text>
</comment>
<gene>
    <name evidence="1" type="ORF">FLAPXU55_00567</name>
</gene>
<organism evidence="1 2">
    <name type="scientific">Flavobacterium panici</name>
    <dbReference type="NCBI Taxonomy" id="2654843"/>
    <lineage>
        <taxon>Bacteria</taxon>
        <taxon>Pseudomonadati</taxon>
        <taxon>Bacteroidota</taxon>
        <taxon>Flavobacteriia</taxon>
        <taxon>Flavobacteriales</taxon>
        <taxon>Flavobacteriaceae</taxon>
        <taxon>Flavobacterium</taxon>
    </lineage>
</organism>